<proteinExistence type="predicted"/>
<gene>
    <name evidence="2" type="primary">Dyak\GE20969</name>
    <name evidence="2" type="synonym">Dyak\CG9184</name>
    <name evidence="2" type="synonym">dyak_GLEANR_4770</name>
    <name evidence="2" type="synonym">GE20969</name>
    <name evidence="2" type="ORF">Dyak_GE20969</name>
</gene>
<sequence>MSKPGRRCGIITDAPPIKGQCSCSGQVIPREIMDRRVTAIGLVILQLLVSGFCFQEKAPLQTSLVSGQARNDKQQQVLDDPLGSGRGIEDHLLKTIGKGGIKLVMASGAPTTTPKPSVQHHYYYPPEDQQHPRQYGYPPPWSPAPGPYPPPPQRPWGPPPPPGPPPPGPPPPAPYYNPYYNGFNYYGAYGGYGYGGFGYPGYSGYPGYPYYPFYRSSTAGEVDNQLPGADGLTSGAIPGVFQGRAVLSHQNFLDGRNNANIVPLYHLLQMART</sequence>
<name>A0A0R1DU79_DROYA</name>
<organism evidence="2 3">
    <name type="scientific">Drosophila yakuba</name>
    <name type="common">Fruit fly</name>
    <dbReference type="NCBI Taxonomy" id="7245"/>
    <lineage>
        <taxon>Eukaryota</taxon>
        <taxon>Metazoa</taxon>
        <taxon>Ecdysozoa</taxon>
        <taxon>Arthropoda</taxon>
        <taxon>Hexapoda</taxon>
        <taxon>Insecta</taxon>
        <taxon>Pterygota</taxon>
        <taxon>Neoptera</taxon>
        <taxon>Endopterygota</taxon>
        <taxon>Diptera</taxon>
        <taxon>Brachycera</taxon>
        <taxon>Muscomorpha</taxon>
        <taxon>Ephydroidea</taxon>
        <taxon>Drosophilidae</taxon>
        <taxon>Drosophila</taxon>
        <taxon>Sophophora</taxon>
    </lineage>
</organism>
<feature type="region of interest" description="Disordered" evidence="1">
    <location>
        <begin position="65"/>
        <end position="86"/>
    </location>
</feature>
<dbReference type="OrthoDB" id="7867393at2759"/>
<evidence type="ECO:0000256" key="1">
    <source>
        <dbReference type="SAM" id="MobiDB-lite"/>
    </source>
</evidence>
<reference evidence="2 3" key="1">
    <citation type="journal article" date="2007" name="Nature">
        <title>Evolution of genes and genomes on the Drosophila phylogeny.</title>
        <authorList>
            <consortium name="Drosophila 12 Genomes Consortium"/>
            <person name="Clark A.G."/>
            <person name="Eisen M.B."/>
            <person name="Smith D.R."/>
            <person name="Bergman C.M."/>
            <person name="Oliver B."/>
            <person name="Markow T.A."/>
            <person name="Kaufman T.C."/>
            <person name="Kellis M."/>
            <person name="Gelbart W."/>
            <person name="Iyer V.N."/>
            <person name="Pollard D.A."/>
            <person name="Sackton T.B."/>
            <person name="Larracuente A.M."/>
            <person name="Singh N.D."/>
            <person name="Abad J.P."/>
            <person name="Abt D.N."/>
            <person name="Adryan B."/>
            <person name="Aguade M."/>
            <person name="Akashi H."/>
            <person name="Anderson W.W."/>
            <person name="Aquadro C.F."/>
            <person name="Ardell D.H."/>
            <person name="Arguello R."/>
            <person name="Artieri C.G."/>
            <person name="Barbash D.A."/>
            <person name="Barker D."/>
            <person name="Barsanti P."/>
            <person name="Batterham P."/>
            <person name="Batzoglou S."/>
            <person name="Begun D."/>
            <person name="Bhutkar A."/>
            <person name="Blanco E."/>
            <person name="Bosak S.A."/>
            <person name="Bradley R.K."/>
            <person name="Brand A.D."/>
            <person name="Brent M.R."/>
            <person name="Brooks A.N."/>
            <person name="Brown R.H."/>
            <person name="Butlin R.K."/>
            <person name="Caggese C."/>
            <person name="Calvi B.R."/>
            <person name="Bernardo de Carvalho A."/>
            <person name="Caspi A."/>
            <person name="Castrezana S."/>
            <person name="Celniker S.E."/>
            <person name="Chang J.L."/>
            <person name="Chapple C."/>
            <person name="Chatterji S."/>
            <person name="Chinwalla A."/>
            <person name="Civetta A."/>
            <person name="Clifton S.W."/>
            <person name="Comeron J.M."/>
            <person name="Costello J.C."/>
            <person name="Coyne J.A."/>
            <person name="Daub J."/>
            <person name="David R.G."/>
            <person name="Delcher A.L."/>
            <person name="Delehaunty K."/>
            <person name="Do C.B."/>
            <person name="Ebling H."/>
            <person name="Edwards K."/>
            <person name="Eickbush T."/>
            <person name="Evans J.D."/>
            <person name="Filipski A."/>
            <person name="Findeiss S."/>
            <person name="Freyhult E."/>
            <person name="Fulton L."/>
            <person name="Fulton R."/>
            <person name="Garcia A.C."/>
            <person name="Gardiner A."/>
            <person name="Garfield D.A."/>
            <person name="Garvin B.E."/>
            <person name="Gibson G."/>
            <person name="Gilbert D."/>
            <person name="Gnerre S."/>
            <person name="Godfrey J."/>
            <person name="Good R."/>
            <person name="Gotea V."/>
            <person name="Gravely B."/>
            <person name="Greenberg A.J."/>
            <person name="Griffiths-Jones S."/>
            <person name="Gross S."/>
            <person name="Guigo R."/>
            <person name="Gustafson E.A."/>
            <person name="Haerty W."/>
            <person name="Hahn M.W."/>
            <person name="Halligan D.L."/>
            <person name="Halpern A.L."/>
            <person name="Halter G.M."/>
            <person name="Han M.V."/>
            <person name="Heger A."/>
            <person name="Hillier L."/>
            <person name="Hinrichs A.S."/>
            <person name="Holmes I."/>
            <person name="Hoskins R.A."/>
            <person name="Hubisz M.J."/>
            <person name="Hultmark D."/>
            <person name="Huntley M.A."/>
            <person name="Jaffe D.B."/>
            <person name="Jagadeeshan S."/>
            <person name="Jeck W.R."/>
            <person name="Johnson J."/>
            <person name="Jones C.D."/>
            <person name="Jordan W.C."/>
            <person name="Karpen G.H."/>
            <person name="Kataoka E."/>
            <person name="Keightley P.D."/>
            <person name="Kheradpour P."/>
            <person name="Kirkness E.F."/>
            <person name="Koerich L.B."/>
            <person name="Kristiansen K."/>
            <person name="Kudrna D."/>
            <person name="Kulathinal R.J."/>
            <person name="Kumar S."/>
            <person name="Kwok R."/>
            <person name="Lander E."/>
            <person name="Langley C.H."/>
            <person name="Lapoint R."/>
            <person name="Lazzaro B.P."/>
            <person name="Lee S.J."/>
            <person name="Levesque L."/>
            <person name="Li R."/>
            <person name="Lin C.F."/>
            <person name="Lin M.F."/>
            <person name="Lindblad-Toh K."/>
            <person name="Llopart A."/>
            <person name="Long M."/>
            <person name="Low L."/>
            <person name="Lozovsky E."/>
            <person name="Lu J."/>
            <person name="Luo M."/>
            <person name="Machado C.A."/>
            <person name="Makalowski W."/>
            <person name="Marzo M."/>
            <person name="Matsuda M."/>
            <person name="Matzkin L."/>
            <person name="McAllister B."/>
            <person name="McBride C.S."/>
            <person name="McKernan B."/>
            <person name="McKernan K."/>
            <person name="Mendez-Lago M."/>
            <person name="Minx P."/>
            <person name="Mollenhauer M.U."/>
            <person name="Montooth K."/>
            <person name="Mount S.M."/>
            <person name="Mu X."/>
            <person name="Myers E."/>
            <person name="Negre B."/>
            <person name="Newfeld S."/>
            <person name="Nielsen R."/>
            <person name="Noor M.A."/>
            <person name="O'Grady P."/>
            <person name="Pachter L."/>
            <person name="Papaceit M."/>
            <person name="Parisi M.J."/>
            <person name="Parisi M."/>
            <person name="Parts L."/>
            <person name="Pedersen J.S."/>
            <person name="Pesole G."/>
            <person name="Phillippy A.M."/>
            <person name="Ponting C.P."/>
            <person name="Pop M."/>
            <person name="Porcelli D."/>
            <person name="Powell J.R."/>
            <person name="Prohaska S."/>
            <person name="Pruitt K."/>
            <person name="Puig M."/>
            <person name="Quesneville H."/>
            <person name="Ram K.R."/>
            <person name="Rand D."/>
            <person name="Rasmussen M.D."/>
            <person name="Reed L.K."/>
            <person name="Reenan R."/>
            <person name="Reily A."/>
            <person name="Remington K.A."/>
            <person name="Rieger T.T."/>
            <person name="Ritchie M.G."/>
            <person name="Robin C."/>
            <person name="Rogers Y.H."/>
            <person name="Rohde C."/>
            <person name="Rozas J."/>
            <person name="Rubenfield M.J."/>
            <person name="Ruiz A."/>
            <person name="Russo S."/>
            <person name="Salzberg S.L."/>
            <person name="Sanchez-Gracia A."/>
            <person name="Saranga D.J."/>
            <person name="Sato H."/>
            <person name="Schaeffer S.W."/>
            <person name="Schatz M.C."/>
            <person name="Schlenke T."/>
            <person name="Schwartz R."/>
            <person name="Segarra C."/>
            <person name="Singh R.S."/>
            <person name="Sirot L."/>
            <person name="Sirota M."/>
            <person name="Sisneros N.B."/>
            <person name="Smith C.D."/>
            <person name="Smith T.F."/>
            <person name="Spieth J."/>
            <person name="Stage D.E."/>
            <person name="Stark A."/>
            <person name="Stephan W."/>
            <person name="Strausberg R.L."/>
            <person name="Strempel S."/>
            <person name="Sturgill D."/>
            <person name="Sutton G."/>
            <person name="Sutton G.G."/>
            <person name="Tao W."/>
            <person name="Teichmann S."/>
            <person name="Tobari Y.N."/>
            <person name="Tomimura Y."/>
            <person name="Tsolas J.M."/>
            <person name="Valente V.L."/>
            <person name="Venter E."/>
            <person name="Venter J.C."/>
            <person name="Vicario S."/>
            <person name="Vieira F.G."/>
            <person name="Vilella A.J."/>
            <person name="Villasante A."/>
            <person name="Walenz B."/>
            <person name="Wang J."/>
            <person name="Wasserman M."/>
            <person name="Watts T."/>
            <person name="Wilson D."/>
            <person name="Wilson R.K."/>
            <person name="Wing R.A."/>
            <person name="Wolfner M.F."/>
            <person name="Wong A."/>
            <person name="Wong G.K."/>
            <person name="Wu C.I."/>
            <person name="Wu G."/>
            <person name="Yamamoto D."/>
            <person name="Yang H.P."/>
            <person name="Yang S.P."/>
            <person name="Yorke J.A."/>
            <person name="Yoshida K."/>
            <person name="Zdobnov E."/>
            <person name="Zhang P."/>
            <person name="Zhang Y."/>
            <person name="Zimin A.V."/>
            <person name="Baldwin J."/>
            <person name="Abdouelleil A."/>
            <person name="Abdulkadir J."/>
            <person name="Abebe A."/>
            <person name="Abera B."/>
            <person name="Abreu J."/>
            <person name="Acer S.C."/>
            <person name="Aftuck L."/>
            <person name="Alexander A."/>
            <person name="An P."/>
            <person name="Anderson E."/>
            <person name="Anderson S."/>
            <person name="Arachi H."/>
            <person name="Azer M."/>
            <person name="Bachantsang P."/>
            <person name="Barry A."/>
            <person name="Bayul T."/>
            <person name="Berlin A."/>
            <person name="Bessette D."/>
            <person name="Bloom T."/>
            <person name="Blye J."/>
            <person name="Boguslavskiy L."/>
            <person name="Bonnet C."/>
            <person name="Boukhgalter B."/>
            <person name="Bourzgui I."/>
            <person name="Brown A."/>
            <person name="Cahill P."/>
            <person name="Channer S."/>
            <person name="Cheshatsang Y."/>
            <person name="Chuda L."/>
            <person name="Citroen M."/>
            <person name="Collymore A."/>
            <person name="Cooke P."/>
            <person name="Costello M."/>
            <person name="D'Aco K."/>
            <person name="Daza R."/>
            <person name="De Haan G."/>
            <person name="DeGray S."/>
            <person name="DeMaso C."/>
            <person name="Dhargay N."/>
            <person name="Dooley K."/>
            <person name="Dooley E."/>
            <person name="Doricent M."/>
            <person name="Dorje P."/>
            <person name="Dorjee K."/>
            <person name="Dupes A."/>
            <person name="Elong R."/>
            <person name="Falk J."/>
            <person name="Farina A."/>
            <person name="Faro S."/>
            <person name="Ferguson D."/>
            <person name="Fisher S."/>
            <person name="Foley C.D."/>
            <person name="Franke A."/>
            <person name="Friedrich D."/>
            <person name="Gadbois L."/>
            <person name="Gearin G."/>
            <person name="Gearin C.R."/>
            <person name="Giannoukos G."/>
            <person name="Goode T."/>
            <person name="Graham J."/>
            <person name="Grandbois E."/>
            <person name="Grewal S."/>
            <person name="Gyaltsen K."/>
            <person name="Hafez N."/>
            <person name="Hagos B."/>
            <person name="Hall J."/>
            <person name="Henson C."/>
            <person name="Hollinger A."/>
            <person name="Honan T."/>
            <person name="Huard M.D."/>
            <person name="Hughes L."/>
            <person name="Hurhula B."/>
            <person name="Husby M.E."/>
            <person name="Kamat A."/>
            <person name="Kanga B."/>
            <person name="Kashin S."/>
            <person name="Khazanovich D."/>
            <person name="Kisner P."/>
            <person name="Lance K."/>
            <person name="Lara M."/>
            <person name="Lee W."/>
            <person name="Lennon N."/>
            <person name="Letendre F."/>
            <person name="LeVine R."/>
            <person name="Lipovsky A."/>
            <person name="Liu X."/>
            <person name="Liu J."/>
            <person name="Liu S."/>
            <person name="Lokyitsang T."/>
            <person name="Lokyitsang Y."/>
            <person name="Lubonja R."/>
            <person name="Lui A."/>
            <person name="MacDonald P."/>
            <person name="Magnisalis V."/>
            <person name="Maru K."/>
            <person name="Matthews C."/>
            <person name="McCusker W."/>
            <person name="McDonough S."/>
            <person name="Mehta T."/>
            <person name="Meldrim J."/>
            <person name="Meneus L."/>
            <person name="Mihai O."/>
            <person name="Mihalev A."/>
            <person name="Mihova T."/>
            <person name="Mittelman R."/>
            <person name="Mlenga V."/>
            <person name="Montmayeur A."/>
            <person name="Mulrain L."/>
            <person name="Navidi A."/>
            <person name="Naylor J."/>
            <person name="Negash T."/>
            <person name="Nguyen T."/>
            <person name="Nguyen N."/>
            <person name="Nicol R."/>
            <person name="Norbu C."/>
            <person name="Norbu N."/>
            <person name="Novod N."/>
            <person name="O'Neill B."/>
            <person name="Osman S."/>
            <person name="Markiewicz E."/>
            <person name="Oyono O.L."/>
            <person name="Patti C."/>
            <person name="Phunkhang P."/>
            <person name="Pierre F."/>
            <person name="Priest M."/>
            <person name="Raghuraman S."/>
            <person name="Rege F."/>
            <person name="Reyes R."/>
            <person name="Rise C."/>
            <person name="Rogov P."/>
            <person name="Ross K."/>
            <person name="Ryan E."/>
            <person name="Settipalli S."/>
            <person name="Shea T."/>
            <person name="Sherpa N."/>
            <person name="Shi L."/>
            <person name="Shih D."/>
            <person name="Sparrow T."/>
            <person name="Spaulding J."/>
            <person name="Stalker J."/>
            <person name="Stange-Thomann N."/>
            <person name="Stavropoulos S."/>
            <person name="Stone C."/>
            <person name="Strader C."/>
            <person name="Tesfaye S."/>
            <person name="Thomson T."/>
            <person name="Thoulutsang Y."/>
            <person name="Thoulutsang D."/>
            <person name="Topham K."/>
            <person name="Topping I."/>
            <person name="Tsamla T."/>
            <person name="Vassiliev H."/>
            <person name="Vo A."/>
            <person name="Wangchuk T."/>
            <person name="Wangdi T."/>
            <person name="Weiand M."/>
            <person name="Wilkinson J."/>
            <person name="Wilson A."/>
            <person name="Yadav S."/>
            <person name="Young G."/>
            <person name="Yu Q."/>
            <person name="Zembek L."/>
            <person name="Zhong D."/>
            <person name="Zimmer A."/>
            <person name="Zwirko Z."/>
            <person name="Jaffe D.B."/>
            <person name="Alvarez P."/>
            <person name="Brockman W."/>
            <person name="Butler J."/>
            <person name="Chin C."/>
            <person name="Gnerre S."/>
            <person name="Grabherr M."/>
            <person name="Kleber M."/>
            <person name="Mauceli E."/>
            <person name="MacCallum I."/>
        </authorList>
    </citation>
    <scope>NUCLEOTIDE SEQUENCE [LARGE SCALE GENOMIC DNA]</scope>
    <source>
        <strain evidence="3">Tai18E2 / Tucson 14021-0261.01</strain>
    </source>
</reference>
<reference evidence="2 3" key="2">
    <citation type="journal article" date="2007" name="PLoS Biol.">
        <title>Principles of genome evolution in the Drosophila melanogaster species group.</title>
        <authorList>
            <person name="Ranz J.M."/>
            <person name="Maurin D."/>
            <person name="Chan Y.S."/>
            <person name="von Grotthuss M."/>
            <person name="Hillier L.W."/>
            <person name="Roote J."/>
            <person name="Ashburner M."/>
            <person name="Bergman C.M."/>
        </authorList>
    </citation>
    <scope>NUCLEOTIDE SEQUENCE [LARGE SCALE GENOMIC DNA]</scope>
    <source>
        <strain evidence="3">Tai18E2 / Tucson 14021-0261.01</strain>
    </source>
</reference>
<dbReference type="Proteomes" id="UP000002282">
    <property type="component" value="Chromosome 3L"/>
</dbReference>
<dbReference type="EMBL" id="CM000159">
    <property type="protein sequence ID" value="KRK00731.1"/>
    <property type="molecule type" value="Genomic_DNA"/>
</dbReference>
<accession>A0A0R1DU79</accession>
<dbReference type="AlphaFoldDB" id="A0A0R1DU79"/>
<protein>
    <submittedName>
        <fullName evidence="2">Uncharacterized protein, isoform B</fullName>
    </submittedName>
</protein>
<feature type="compositionally biased region" description="Polar residues" evidence="1">
    <location>
        <begin position="65"/>
        <end position="77"/>
    </location>
</feature>
<feature type="region of interest" description="Disordered" evidence="1">
    <location>
        <begin position="107"/>
        <end position="164"/>
    </location>
</feature>
<evidence type="ECO:0000313" key="3">
    <source>
        <dbReference type="Proteomes" id="UP000002282"/>
    </source>
</evidence>
<feature type="compositionally biased region" description="Pro residues" evidence="1">
    <location>
        <begin position="137"/>
        <end position="164"/>
    </location>
</feature>
<evidence type="ECO:0000313" key="2">
    <source>
        <dbReference type="EMBL" id="KRK00731.1"/>
    </source>
</evidence>
<keyword evidence="3" id="KW-1185">Reference proteome</keyword>